<proteinExistence type="predicted"/>
<keyword evidence="1" id="KW-0812">Transmembrane</keyword>
<dbReference type="InterPro" id="IPR021309">
    <property type="entry name" value="YgaP-like_TM"/>
</dbReference>
<name>A0A074U0C5_9RHOB</name>
<dbReference type="OrthoDB" id="9804804at2"/>
<protein>
    <recommendedName>
        <fullName evidence="2">Inner membrane protein YgaP-like transmembrane domain-containing protein</fullName>
    </recommendedName>
</protein>
<dbReference type="STRING" id="1185766.SAMN05216224_10548"/>
<feature type="transmembrane region" description="Helical" evidence="1">
    <location>
        <begin position="35"/>
        <end position="58"/>
    </location>
</feature>
<sequence length="66" mass="7200">MMKPNVGGIDRIVRIIVGLLMVLAFFLSPPGVYSWLWLLGIFPLATGFLAKCPTYSLLGVNTCAKD</sequence>
<evidence type="ECO:0000259" key="2">
    <source>
        <dbReference type="Pfam" id="PF11127"/>
    </source>
</evidence>
<organism evidence="3 4">
    <name type="scientific">Thioclava dalianensis</name>
    <dbReference type="NCBI Taxonomy" id="1185766"/>
    <lineage>
        <taxon>Bacteria</taxon>
        <taxon>Pseudomonadati</taxon>
        <taxon>Pseudomonadota</taxon>
        <taxon>Alphaproteobacteria</taxon>
        <taxon>Rhodobacterales</taxon>
        <taxon>Paracoccaceae</taxon>
        <taxon>Thioclava</taxon>
    </lineage>
</organism>
<comment type="caution">
    <text evidence="3">The sequence shown here is derived from an EMBL/GenBank/DDBJ whole genome shotgun (WGS) entry which is preliminary data.</text>
</comment>
<dbReference type="Pfam" id="PF11127">
    <property type="entry name" value="YgaP-like_TM"/>
    <property type="match status" value="1"/>
</dbReference>
<evidence type="ECO:0000256" key="1">
    <source>
        <dbReference type="SAM" id="Phobius"/>
    </source>
</evidence>
<evidence type="ECO:0000313" key="3">
    <source>
        <dbReference type="EMBL" id="KEP68142.1"/>
    </source>
</evidence>
<keyword evidence="4" id="KW-1185">Reference proteome</keyword>
<gene>
    <name evidence="3" type="ORF">DL1_14630</name>
</gene>
<evidence type="ECO:0000313" key="4">
    <source>
        <dbReference type="Proteomes" id="UP000027725"/>
    </source>
</evidence>
<reference evidence="3 4" key="1">
    <citation type="submission" date="2014-03" db="EMBL/GenBank/DDBJ databases">
        <title>The draft genome sequence of Thioclava dalianensis DLFJ1-1.</title>
        <authorList>
            <person name="Lai Q."/>
            <person name="Shao Z."/>
        </authorList>
    </citation>
    <scope>NUCLEOTIDE SEQUENCE [LARGE SCALE GENOMIC DNA]</scope>
    <source>
        <strain evidence="3 4">DLFJ1-1</strain>
    </source>
</reference>
<dbReference type="eggNOG" id="ENOG5033A4Z">
    <property type="taxonomic scope" value="Bacteria"/>
</dbReference>
<feature type="transmembrane region" description="Helical" evidence="1">
    <location>
        <begin position="12"/>
        <end position="29"/>
    </location>
</feature>
<accession>A0A074U0C5</accession>
<keyword evidence="1" id="KW-0472">Membrane</keyword>
<feature type="domain" description="Inner membrane protein YgaP-like transmembrane" evidence="2">
    <location>
        <begin position="2"/>
        <end position="65"/>
    </location>
</feature>
<dbReference type="AlphaFoldDB" id="A0A074U0C5"/>
<keyword evidence="1" id="KW-1133">Transmembrane helix</keyword>
<dbReference type="EMBL" id="JHEH01000044">
    <property type="protein sequence ID" value="KEP68142.1"/>
    <property type="molecule type" value="Genomic_DNA"/>
</dbReference>
<dbReference type="Proteomes" id="UP000027725">
    <property type="component" value="Unassembled WGS sequence"/>
</dbReference>